<gene>
    <name evidence="3" type="ORF">NAT50_02860</name>
</gene>
<name>A0ABT0TMH4_9FLAO</name>
<feature type="chain" id="PRO_5047450360" evidence="1">
    <location>
        <begin position="22"/>
        <end position="268"/>
    </location>
</feature>
<feature type="domain" description="DUF4382" evidence="2">
    <location>
        <begin position="32"/>
        <end position="176"/>
    </location>
</feature>
<dbReference type="SUPFAM" id="SSF49452">
    <property type="entry name" value="Starch-binding domain-like"/>
    <property type="match status" value="1"/>
</dbReference>
<evidence type="ECO:0000259" key="2">
    <source>
        <dbReference type="Pfam" id="PF14321"/>
    </source>
</evidence>
<keyword evidence="4" id="KW-1185">Reference proteome</keyword>
<evidence type="ECO:0000313" key="4">
    <source>
        <dbReference type="Proteomes" id="UP001317191"/>
    </source>
</evidence>
<keyword evidence="1" id="KW-0732">Signal</keyword>
<feature type="signal peptide" evidence="1">
    <location>
        <begin position="1"/>
        <end position="21"/>
    </location>
</feature>
<evidence type="ECO:0000256" key="1">
    <source>
        <dbReference type="SAM" id="SignalP"/>
    </source>
</evidence>
<comment type="caution">
    <text evidence="3">The sequence shown here is derived from an EMBL/GenBank/DDBJ whole genome shotgun (WGS) entry which is preliminary data.</text>
</comment>
<protein>
    <submittedName>
        <fullName evidence="3">DUF4382 domain-containing protein</fullName>
    </submittedName>
</protein>
<dbReference type="Gene3D" id="2.60.40.1120">
    <property type="entry name" value="Carboxypeptidase-like, regulatory domain"/>
    <property type="match status" value="1"/>
</dbReference>
<evidence type="ECO:0000313" key="3">
    <source>
        <dbReference type="EMBL" id="MCL9808289.1"/>
    </source>
</evidence>
<organism evidence="3 4">
    <name type="scientific">Flavobacterium luminosum</name>
    <dbReference type="NCBI Taxonomy" id="2949086"/>
    <lineage>
        <taxon>Bacteria</taxon>
        <taxon>Pseudomonadati</taxon>
        <taxon>Bacteroidota</taxon>
        <taxon>Flavobacteriia</taxon>
        <taxon>Flavobacteriales</taxon>
        <taxon>Flavobacteriaceae</taxon>
        <taxon>Flavobacterium</taxon>
    </lineage>
</organism>
<sequence length="268" mass="28380">MKNNVRLLSLLLMVFTTLSFQSCNDNDDTEKTATINVRMTDAPGDYDAVYVEVLDVMIKSDANPDETGWVSIGTAAPQVYNLLDLTGGVSALLASDAVIPSGHLGQIRLVLGDDNSVVKDGVTYPLKTPSAQQSGLKLLVNKNLEAGYTYDFLLDFDVEKSVVVQAGSSDNFNLNPVIRVSTVANSGIIKGIVTTTPPGVQVLASVKVNEEVVSAYTDAEGKFQINGIPAGAYSVTLTPDATSGLQPKIIDNVIVQNGQVTDLGNQSL</sequence>
<dbReference type="InterPro" id="IPR013784">
    <property type="entry name" value="Carb-bd-like_fold"/>
</dbReference>
<dbReference type="EMBL" id="JAMLJM010000001">
    <property type="protein sequence ID" value="MCL9808289.1"/>
    <property type="molecule type" value="Genomic_DNA"/>
</dbReference>
<dbReference type="PROSITE" id="PS51257">
    <property type="entry name" value="PROKAR_LIPOPROTEIN"/>
    <property type="match status" value="1"/>
</dbReference>
<reference evidence="3 4" key="1">
    <citation type="submission" date="2022-05" db="EMBL/GenBank/DDBJ databases">
        <title>Flavobacterium sp., isolated from activated sludge.</title>
        <authorList>
            <person name="Ran Q."/>
        </authorList>
    </citation>
    <scope>NUCLEOTIDE SEQUENCE [LARGE SCALE GENOMIC DNA]</scope>
    <source>
        <strain evidence="3 4">HXWNR70</strain>
    </source>
</reference>
<dbReference type="InterPro" id="IPR025491">
    <property type="entry name" value="DUF4382"/>
</dbReference>
<dbReference type="Pfam" id="PF13620">
    <property type="entry name" value="CarboxypepD_reg"/>
    <property type="match status" value="1"/>
</dbReference>
<proteinExistence type="predicted"/>
<dbReference type="Pfam" id="PF14321">
    <property type="entry name" value="DUF4382"/>
    <property type="match status" value="1"/>
</dbReference>
<dbReference type="RefSeq" id="WP_250591271.1">
    <property type="nucleotide sequence ID" value="NZ_JAMLJM010000001.1"/>
</dbReference>
<accession>A0ABT0TMH4</accession>
<dbReference type="Proteomes" id="UP001317191">
    <property type="component" value="Unassembled WGS sequence"/>
</dbReference>